<accession>A0A9J6QTE4</accession>
<evidence type="ECO:0000313" key="8">
    <source>
        <dbReference type="EMBL" id="MCU7378812.1"/>
    </source>
</evidence>
<dbReference type="GO" id="GO:0005886">
    <property type="term" value="C:plasma membrane"/>
    <property type="evidence" value="ECO:0007669"/>
    <property type="project" value="UniProtKB-SubCell"/>
</dbReference>
<evidence type="ECO:0000256" key="5">
    <source>
        <dbReference type="ARBA" id="ARBA00022989"/>
    </source>
</evidence>
<gene>
    <name evidence="8" type="ORF">OBO34_10645</name>
</gene>
<feature type="transmembrane region" description="Helical" evidence="7">
    <location>
        <begin position="183"/>
        <end position="205"/>
    </location>
</feature>
<evidence type="ECO:0000256" key="1">
    <source>
        <dbReference type="ARBA" id="ARBA00004651"/>
    </source>
</evidence>
<evidence type="ECO:0000256" key="2">
    <source>
        <dbReference type="ARBA" id="ARBA00022448"/>
    </source>
</evidence>
<reference evidence="8" key="1">
    <citation type="submission" date="2022-09" db="EMBL/GenBank/DDBJ databases">
        <title>Culturomic study of gut microbiota in children with autism spectrum disorder.</title>
        <authorList>
            <person name="Efimov B.A."/>
            <person name="Chaplin A.V."/>
            <person name="Sokolova S.R."/>
            <person name="Pikina A.P."/>
            <person name="Korzhanova M."/>
            <person name="Belova V."/>
            <person name="Korostin D."/>
        </authorList>
    </citation>
    <scope>NUCLEOTIDE SEQUENCE</scope>
    <source>
        <strain evidence="8">ASD5510</strain>
    </source>
</reference>
<dbReference type="InterPro" id="IPR002528">
    <property type="entry name" value="MATE_fam"/>
</dbReference>
<evidence type="ECO:0000256" key="7">
    <source>
        <dbReference type="SAM" id="Phobius"/>
    </source>
</evidence>
<evidence type="ECO:0000256" key="4">
    <source>
        <dbReference type="ARBA" id="ARBA00022692"/>
    </source>
</evidence>
<dbReference type="RefSeq" id="WP_148395611.1">
    <property type="nucleotide sequence ID" value="NZ_JAJAGH010000001.1"/>
</dbReference>
<dbReference type="Pfam" id="PF01554">
    <property type="entry name" value="MatE"/>
    <property type="match status" value="2"/>
</dbReference>
<protein>
    <submittedName>
        <fullName evidence="8">MATE family efflux transporter</fullName>
    </submittedName>
</protein>
<keyword evidence="3" id="KW-1003">Cell membrane</keyword>
<comment type="caution">
    <text evidence="8">The sequence shown here is derived from an EMBL/GenBank/DDBJ whole genome shotgun (WGS) entry which is preliminary data.</text>
</comment>
<feature type="transmembrane region" description="Helical" evidence="7">
    <location>
        <begin position="126"/>
        <end position="147"/>
    </location>
</feature>
<dbReference type="Proteomes" id="UP001065549">
    <property type="component" value="Unassembled WGS sequence"/>
</dbReference>
<dbReference type="GO" id="GO:0042910">
    <property type="term" value="F:xenobiotic transmembrane transporter activity"/>
    <property type="evidence" value="ECO:0007669"/>
    <property type="project" value="InterPro"/>
</dbReference>
<feature type="transmembrane region" description="Helical" evidence="7">
    <location>
        <begin position="253"/>
        <end position="273"/>
    </location>
</feature>
<evidence type="ECO:0000313" key="9">
    <source>
        <dbReference type="Proteomes" id="UP001065549"/>
    </source>
</evidence>
<organism evidence="8 9">
    <name type="scientific">Hominibacterium faecale</name>
    <dbReference type="NCBI Taxonomy" id="2839743"/>
    <lineage>
        <taxon>Bacteria</taxon>
        <taxon>Bacillati</taxon>
        <taxon>Bacillota</taxon>
        <taxon>Clostridia</taxon>
        <taxon>Peptostreptococcales</taxon>
        <taxon>Anaerovoracaceae</taxon>
        <taxon>Hominibacterium</taxon>
    </lineage>
</organism>
<sequence length="444" mass="47933">MLHKEFFRYVIPSMIAFAFSGVYSIVDGWFIGNNIGEAGLAAINIAYPITALIQATGTGIGMGGAILISISRGKREPEAQREYLGITMGLLIGVGIVELIAMYAFYPNILHFFGASGEIMDLGSEYIRWIIYGTMFQIIGTGLVPIVRNYNGAVIAMISMVLGFAANVLLDWLFIAILGYGMFGAAAATVCGQGLAIVPSLVFLLKEKKLFGYMKRASELKKLKEVLLVGASPFGLTLSPNIILIIINKNAIIHGGAGAAACYAVVCYVVYIVQMLLQGVGDGSQPLISQYYGVGDEAAVKKLRRMAYVMAEILAAVFMSLLIVLRRSIAIFFGMGAQGIEDVSVALPIFTFGFLFIGFLRVRTSCFYAENKNLNAYILIYGELVLVGILASAVLPQIFGITGVWFSVPVTQAILAVLGLIMSRKTRGKKERNTTMDNAAECCD</sequence>
<dbReference type="PANTHER" id="PTHR43823">
    <property type="entry name" value="SPORULATION PROTEIN YKVU"/>
    <property type="match status" value="1"/>
</dbReference>
<name>A0A9J6QTE4_9FIRM</name>
<feature type="transmembrane region" description="Helical" evidence="7">
    <location>
        <begin position="226"/>
        <end position="247"/>
    </location>
</feature>
<feature type="transmembrane region" description="Helical" evidence="7">
    <location>
        <begin position="46"/>
        <end position="71"/>
    </location>
</feature>
<dbReference type="InterPro" id="IPR051327">
    <property type="entry name" value="MATE_MepA_subfamily"/>
</dbReference>
<feature type="transmembrane region" description="Helical" evidence="7">
    <location>
        <begin position="7"/>
        <end position="26"/>
    </location>
</feature>
<evidence type="ECO:0000256" key="3">
    <source>
        <dbReference type="ARBA" id="ARBA00022475"/>
    </source>
</evidence>
<dbReference type="InterPro" id="IPR048279">
    <property type="entry name" value="MdtK-like"/>
</dbReference>
<keyword evidence="5 7" id="KW-1133">Transmembrane helix</keyword>
<feature type="transmembrane region" description="Helical" evidence="7">
    <location>
        <begin position="306"/>
        <end position="325"/>
    </location>
</feature>
<keyword evidence="9" id="KW-1185">Reference proteome</keyword>
<dbReference type="PANTHER" id="PTHR43823:SF3">
    <property type="entry name" value="MULTIDRUG EXPORT PROTEIN MEPA"/>
    <property type="match status" value="1"/>
</dbReference>
<feature type="transmembrane region" description="Helical" evidence="7">
    <location>
        <begin position="401"/>
        <end position="422"/>
    </location>
</feature>
<evidence type="ECO:0000256" key="6">
    <source>
        <dbReference type="ARBA" id="ARBA00023136"/>
    </source>
</evidence>
<keyword evidence="2" id="KW-0813">Transport</keyword>
<keyword evidence="6 7" id="KW-0472">Membrane</keyword>
<feature type="transmembrane region" description="Helical" evidence="7">
    <location>
        <begin position="374"/>
        <end position="395"/>
    </location>
</feature>
<keyword evidence="4 7" id="KW-0812">Transmembrane</keyword>
<dbReference type="GO" id="GO:0015297">
    <property type="term" value="F:antiporter activity"/>
    <property type="evidence" value="ECO:0007669"/>
    <property type="project" value="InterPro"/>
</dbReference>
<dbReference type="PIRSF" id="PIRSF006603">
    <property type="entry name" value="DinF"/>
    <property type="match status" value="1"/>
</dbReference>
<dbReference type="EMBL" id="JAOSHN010000004">
    <property type="protein sequence ID" value="MCU7378812.1"/>
    <property type="molecule type" value="Genomic_DNA"/>
</dbReference>
<proteinExistence type="predicted"/>
<dbReference type="AlphaFoldDB" id="A0A9J6QTE4"/>
<feature type="transmembrane region" description="Helical" evidence="7">
    <location>
        <begin position="154"/>
        <end position="177"/>
    </location>
</feature>
<feature type="transmembrane region" description="Helical" evidence="7">
    <location>
        <begin position="345"/>
        <end position="362"/>
    </location>
</feature>
<comment type="subcellular location">
    <subcellularLocation>
        <location evidence="1">Cell membrane</location>
        <topology evidence="1">Multi-pass membrane protein</topology>
    </subcellularLocation>
</comment>
<feature type="transmembrane region" description="Helical" evidence="7">
    <location>
        <begin position="83"/>
        <end position="106"/>
    </location>
</feature>